<dbReference type="EMBL" id="JAQQEZ010000056">
    <property type="protein sequence ID" value="MFM0007258.1"/>
    <property type="molecule type" value="Genomic_DNA"/>
</dbReference>
<keyword evidence="3" id="KW-1185">Reference proteome</keyword>
<evidence type="ECO:0000313" key="2">
    <source>
        <dbReference type="EMBL" id="MFM0007258.1"/>
    </source>
</evidence>
<dbReference type="InterPro" id="IPR014966">
    <property type="entry name" value="FRG-dom"/>
</dbReference>
<evidence type="ECO:0000313" key="3">
    <source>
        <dbReference type="Proteomes" id="UP001629230"/>
    </source>
</evidence>
<dbReference type="SMART" id="SM00901">
    <property type="entry name" value="FRG"/>
    <property type="match status" value="1"/>
</dbReference>
<dbReference type="Pfam" id="PF08867">
    <property type="entry name" value="FRG"/>
    <property type="match status" value="1"/>
</dbReference>
<feature type="domain" description="FRG" evidence="1">
    <location>
        <begin position="25"/>
        <end position="120"/>
    </location>
</feature>
<accession>A0ABW9B449</accession>
<protein>
    <submittedName>
        <fullName evidence="2">FRG domain-containing protein</fullName>
    </submittedName>
</protein>
<reference evidence="2 3" key="1">
    <citation type="journal article" date="2024" name="Chem. Sci.">
        <title>Discovery of megapolipeptins by genome mining of a Burkholderiales bacteria collection.</title>
        <authorList>
            <person name="Paulo B.S."/>
            <person name="Recchia M.J.J."/>
            <person name="Lee S."/>
            <person name="Fergusson C.H."/>
            <person name="Romanowski S.B."/>
            <person name="Hernandez A."/>
            <person name="Krull N."/>
            <person name="Liu D.Y."/>
            <person name="Cavanagh H."/>
            <person name="Bos A."/>
            <person name="Gray C.A."/>
            <person name="Murphy B.T."/>
            <person name="Linington R.G."/>
            <person name="Eustaquio A.S."/>
        </authorList>
    </citation>
    <scope>NUCLEOTIDE SEQUENCE [LARGE SCALE GENOMIC DNA]</scope>
    <source>
        <strain evidence="2 3">RL17-350-BIC-A</strain>
    </source>
</reference>
<sequence>MEYGTIKLTDVDMLHKVFRGFRSHDGVGWLFRGHAQASWELLPKAGRAEFYLPDNRDLGRFHHWTKSAVAYTSLSSSYLEQLALAQHHGLATRLLDWSMNPLVACYFACSDHLDKDGAVWIYEMSDAIMSDEIARDTLEMQQGVFGYLPKAAFPRVINQRGVFSVHCDAAHPIDVKESRVINGYPNLIRLDIPSALKVEIVVHLGDYGIDRSYLFPDLDGLSAHINAATFRMRKPGADK</sequence>
<proteinExistence type="predicted"/>
<evidence type="ECO:0000259" key="1">
    <source>
        <dbReference type="SMART" id="SM00901"/>
    </source>
</evidence>
<dbReference type="Proteomes" id="UP001629230">
    <property type="component" value="Unassembled WGS sequence"/>
</dbReference>
<comment type="caution">
    <text evidence="2">The sequence shown here is derived from an EMBL/GenBank/DDBJ whole genome shotgun (WGS) entry which is preliminary data.</text>
</comment>
<dbReference type="RefSeq" id="WP_408181837.1">
    <property type="nucleotide sequence ID" value="NZ_JAQQEZ010000056.1"/>
</dbReference>
<name>A0ABW9B449_9BURK</name>
<gene>
    <name evidence="2" type="ORF">PQR57_40680</name>
</gene>
<organism evidence="2 3">
    <name type="scientific">Paraburkholderia dipogonis</name>
    <dbReference type="NCBI Taxonomy" id="1211383"/>
    <lineage>
        <taxon>Bacteria</taxon>
        <taxon>Pseudomonadati</taxon>
        <taxon>Pseudomonadota</taxon>
        <taxon>Betaproteobacteria</taxon>
        <taxon>Burkholderiales</taxon>
        <taxon>Burkholderiaceae</taxon>
        <taxon>Paraburkholderia</taxon>
    </lineage>
</organism>